<evidence type="ECO:0000313" key="2">
    <source>
        <dbReference type="Proteomes" id="UP000004394"/>
    </source>
</evidence>
<dbReference type="AlphaFoldDB" id="E0NV92"/>
<dbReference type="EMBL" id="AEEI01000059">
    <property type="protein sequence ID" value="EFM00963.1"/>
    <property type="molecule type" value="Genomic_DNA"/>
</dbReference>
<evidence type="ECO:0000313" key="1">
    <source>
        <dbReference type="EMBL" id="EFM00963.1"/>
    </source>
</evidence>
<comment type="caution">
    <text evidence="1">The sequence shown here is derived from an EMBL/GenBank/DDBJ whole genome shotgun (WGS) entry which is preliminary data.</text>
</comment>
<organism evidence="1 2">
    <name type="scientific">Hoylesella marshii DSM 16973 = JCM 13450</name>
    <dbReference type="NCBI Taxonomy" id="862515"/>
    <lineage>
        <taxon>Bacteria</taxon>
        <taxon>Pseudomonadati</taxon>
        <taxon>Bacteroidota</taxon>
        <taxon>Bacteroidia</taxon>
        <taxon>Bacteroidales</taxon>
        <taxon>Prevotellaceae</taxon>
        <taxon>Hoylesella</taxon>
    </lineage>
</organism>
<keyword evidence="2" id="KW-1185">Reference proteome</keyword>
<evidence type="ECO:0008006" key="3">
    <source>
        <dbReference type="Google" id="ProtNLM"/>
    </source>
</evidence>
<dbReference type="BioCyc" id="PMAR862515-HMP:GMOO-2127-MONOMER"/>
<reference evidence="1" key="1">
    <citation type="submission" date="2010-07" db="EMBL/GenBank/DDBJ databases">
        <authorList>
            <person name="Muzny D."/>
            <person name="Qin X."/>
            <person name="Deng J."/>
            <person name="Jiang H."/>
            <person name="Liu Y."/>
            <person name="Qu J."/>
            <person name="Song X.-Z."/>
            <person name="Zhang L."/>
            <person name="Thornton R."/>
            <person name="Coyle M."/>
            <person name="Francisco L."/>
            <person name="Jackson L."/>
            <person name="Javaid M."/>
            <person name="Korchina V."/>
            <person name="Kovar C."/>
            <person name="Mata R."/>
            <person name="Mathew T."/>
            <person name="Ngo R."/>
            <person name="Nguyen L."/>
            <person name="Nguyen N."/>
            <person name="Okwuonu G."/>
            <person name="Ongeri F."/>
            <person name="Pham C."/>
            <person name="Simmons D."/>
            <person name="Wilczek-Boney K."/>
            <person name="Hale W."/>
            <person name="Jakkamsetti A."/>
            <person name="Pham P."/>
            <person name="Ruth R."/>
            <person name="San Lucas F."/>
            <person name="Warren J."/>
            <person name="Zhang J."/>
            <person name="Zhao Z."/>
            <person name="Zhou C."/>
            <person name="Zhu D."/>
            <person name="Lee S."/>
            <person name="Bess C."/>
            <person name="Blankenburg K."/>
            <person name="Forbes L."/>
            <person name="Fu Q."/>
            <person name="Gubbala S."/>
            <person name="Hirani K."/>
            <person name="Jayaseelan J.C."/>
            <person name="Lara F."/>
            <person name="Munidasa M."/>
            <person name="Palculict T."/>
            <person name="Patil S."/>
            <person name="Pu L.-L."/>
            <person name="Saada N."/>
            <person name="Tang L."/>
            <person name="Weissenberger G."/>
            <person name="Zhu Y."/>
            <person name="Hemphill L."/>
            <person name="Shang Y."/>
            <person name="Youmans B."/>
            <person name="Ayvaz T."/>
            <person name="Ross M."/>
            <person name="Santibanez J."/>
            <person name="Aqrawi P."/>
            <person name="Gross S."/>
            <person name="Joshi V."/>
            <person name="Fowler G."/>
            <person name="Nazareth L."/>
            <person name="Reid J."/>
            <person name="Worley K."/>
            <person name="Petrosino J."/>
            <person name="Highlander S."/>
            <person name="Gibbs R."/>
        </authorList>
    </citation>
    <scope>NUCLEOTIDE SEQUENCE [LARGE SCALE GENOMIC DNA]</scope>
    <source>
        <strain evidence="1">DSM 16973</strain>
    </source>
</reference>
<accession>E0NV92</accession>
<gene>
    <name evidence="1" type="ORF">HMPREF0658_2097</name>
</gene>
<dbReference type="HOGENOM" id="CLU_993420_0_0_10"/>
<protein>
    <recommendedName>
        <fullName evidence="3">Fibrobacter succinogene major paralogous domain protein</fullName>
    </recommendedName>
</protein>
<dbReference type="eggNOG" id="ENOG5033PIC">
    <property type="taxonomic scope" value="Bacteria"/>
</dbReference>
<dbReference type="Proteomes" id="UP000004394">
    <property type="component" value="Unassembled WGS sequence"/>
</dbReference>
<proteinExistence type="predicted"/>
<name>E0NV92_9BACT</name>
<sequence length="280" mass="30350">MWSWHLWFAPESALNTIAVTNFQGHVYKFTEETLGMKYTNWGVTNYTTPRSVKVRVAQVGKASNVGEFTITQNPGSVRQAIATFYQFGRKDAVPGTDDNLSGTFNRDAGDNMSIPNGIQHPENFYSDASSWSSTPPTGYSYYNLWSADNTTTGFNDNAVVKTVYDPCPAGFKMPAGNAFTGFSTNGENEGTPNATGTWDSGWDFNNKLTAPDATVYFPATGYIAFYGGPVQSVGSFGEWWSAAPDSNSHGYGLGISQMSVSPLYATARSCGHSVRPVADE</sequence>